<evidence type="ECO:0000259" key="4">
    <source>
        <dbReference type="PROSITE" id="PS51781"/>
    </source>
</evidence>
<dbReference type="GO" id="GO:0006508">
    <property type="term" value="P:proteolysis"/>
    <property type="evidence" value="ECO:0007669"/>
    <property type="project" value="InterPro"/>
</dbReference>
<dbReference type="NCBIfam" id="TIGR01168">
    <property type="entry name" value="YSIRK_signal"/>
    <property type="match status" value="1"/>
</dbReference>
<dbReference type="Gene3D" id="2.60.40.3760">
    <property type="match status" value="4"/>
</dbReference>
<dbReference type="Pfam" id="PF08481">
    <property type="entry name" value="GBS_Bsp-like"/>
    <property type="match status" value="4"/>
</dbReference>
<evidence type="ECO:0000313" key="6">
    <source>
        <dbReference type="Proteomes" id="UP000273998"/>
    </source>
</evidence>
<feature type="region of interest" description="Disordered" evidence="2">
    <location>
        <begin position="328"/>
        <end position="351"/>
    </location>
</feature>
<dbReference type="InterPro" id="IPR003709">
    <property type="entry name" value="VanY-like_core_dom"/>
</dbReference>
<feature type="region of interest" description="Disordered" evidence="2">
    <location>
        <begin position="231"/>
        <end position="251"/>
    </location>
</feature>
<evidence type="ECO:0000256" key="1">
    <source>
        <dbReference type="ARBA" id="ARBA00022729"/>
    </source>
</evidence>
<protein>
    <submittedName>
        <fullName evidence="5">D-alanyl-D-alanine carboxypeptidase</fullName>
        <ecNumber evidence="5">3.4.16.4</ecNumber>
    </submittedName>
</protein>
<dbReference type="Gene3D" id="3.30.1380.10">
    <property type="match status" value="1"/>
</dbReference>
<keyword evidence="5" id="KW-0645">Protease</keyword>
<feature type="compositionally biased region" description="Polar residues" evidence="2">
    <location>
        <begin position="330"/>
        <end position="340"/>
    </location>
</feature>
<dbReference type="Pfam" id="PF02557">
    <property type="entry name" value="VanY"/>
    <property type="match status" value="1"/>
</dbReference>
<dbReference type="InterPro" id="IPR052179">
    <property type="entry name" value="DD-CPase-like"/>
</dbReference>
<feature type="chain" id="PRO_5043713020" evidence="3">
    <location>
        <begin position="40"/>
        <end position="1504"/>
    </location>
</feature>
<dbReference type="RefSeq" id="WP_125411981.1">
    <property type="nucleotide sequence ID" value="NZ_RJNF01000042.1"/>
</dbReference>
<dbReference type="Pfam" id="PF08460">
    <property type="entry name" value="SH3_5"/>
    <property type="match status" value="9"/>
</dbReference>
<dbReference type="GO" id="GO:0009002">
    <property type="term" value="F:serine-type D-Ala-D-Ala carboxypeptidase activity"/>
    <property type="evidence" value="ECO:0007669"/>
    <property type="project" value="UniProtKB-EC"/>
</dbReference>
<reference evidence="5 6" key="1">
    <citation type="submission" date="2018-11" db="EMBL/GenBank/DDBJ databases">
        <title>Species Designations Belie Phenotypic and Genotypic Heterogeneity in Oral Streptococci.</title>
        <authorList>
            <person name="Velsko I."/>
        </authorList>
    </citation>
    <scope>NUCLEOTIDE SEQUENCE [LARGE SCALE GENOMIC DNA]</scope>
    <source>
        <strain evidence="5 6">BCC42</strain>
    </source>
</reference>
<dbReference type="Gene3D" id="2.30.30.40">
    <property type="entry name" value="SH3 Domains"/>
    <property type="match status" value="9"/>
</dbReference>
<proteinExistence type="predicted"/>
<dbReference type="CDD" id="cd14852">
    <property type="entry name" value="LD-carboxypeptidase"/>
    <property type="match status" value="1"/>
</dbReference>
<keyword evidence="5" id="KW-0378">Hydrolase</keyword>
<gene>
    <name evidence="5" type="primary">vanYB_3</name>
    <name evidence="5" type="ORF">D8867_10290</name>
</gene>
<organism evidence="5 6">
    <name type="scientific">Streptococcus salivarius</name>
    <dbReference type="NCBI Taxonomy" id="1304"/>
    <lineage>
        <taxon>Bacteria</taxon>
        <taxon>Bacillati</taxon>
        <taxon>Bacillota</taxon>
        <taxon>Bacilli</taxon>
        <taxon>Lactobacillales</taxon>
        <taxon>Streptococcaceae</taxon>
        <taxon>Streptococcus</taxon>
    </lineage>
</organism>
<name>A0AAX1Y8Z5_STRSL</name>
<dbReference type="PANTHER" id="PTHR34385">
    <property type="entry name" value="D-ALANYL-D-ALANINE CARBOXYPEPTIDASE"/>
    <property type="match status" value="1"/>
</dbReference>
<dbReference type="EC" id="3.4.16.4" evidence="5"/>
<dbReference type="PROSITE" id="PS51781">
    <property type="entry name" value="SH3B"/>
    <property type="match status" value="1"/>
</dbReference>
<dbReference type="Pfam" id="PF04650">
    <property type="entry name" value="YSIRK_signal"/>
    <property type="match status" value="1"/>
</dbReference>
<dbReference type="SUPFAM" id="SSF55166">
    <property type="entry name" value="Hedgehog/DD-peptidase"/>
    <property type="match status" value="1"/>
</dbReference>
<dbReference type="InterPro" id="IPR005877">
    <property type="entry name" value="YSIRK_signal_dom"/>
</dbReference>
<dbReference type="InterPro" id="IPR009045">
    <property type="entry name" value="Zn_M74/Hedgehog-like"/>
</dbReference>
<dbReference type="InterPro" id="IPR058193">
    <property type="entry name" value="VanY/YodJ_core_dom"/>
</dbReference>
<keyword evidence="5" id="KW-0121">Carboxypeptidase</keyword>
<sequence>MKREKFLHEQQRFSIRKYSFGAASVLLGASLVFAGQALADEHHEVSTPSDASLFATSDSDAVTAADIFSGVATDGVSSSEKASQVSTTSETATSEATSEVSTSTSQATDKTSESTAASSEATSATNASSEKATNLDVSALTRAAVNTSLVSQPATTTDSDLPSQGTYVYKERTEVKNQPKVSAKAEFYVNPGDSVFYDQVVTADGYQWISYKSYSGVRRYAPVKPVAAGSGNGNSGNGDGKPSNGAQATTGALNIPATGTYYFTRDTDIKKEPKADLKPTFVFGKGDHVIYDKVLTADNHQWISYLGYDYVRYYADVATLTPAKAETPTVKPTETNQAKPETSGAEKLPASGTYNVTRSLNVKNEPKASAETLYTLEKGYKVNYDKVLTADNHQWISYISYSGTRRYVDIATLKTTESKPQENRVSGNLTINNQTSNGFDVVVTNVSGGGKEVKEVRVPIWSDKNGQDDLTWYHADKQSDGSYKVHVDTASHKGDAGTYSVHLYYMLNGKRTYITETKATVPQATESQVTGKLTINNQTSNGFDVVVTNVSGGGKEVKEVRVPIWSDKNGQDDLTWYHADKQSDGSYKVHVDTASHKGDAGTYSVHLYYMLNGKRTYITETKATVPQSTESQVTGNLTINNQTSNGFDVVVTNVSGGGKEVKEVRVPIWSDKNGQDDLIWYHADKQSDGSYKVHVDTASHKGDAGTYSVHLYYMLNGKRTYITETKATVNPAVESRLTGKLNIENMTENGFDVVITDVSGAGKAIQEVLVPVWSDKDGQDDLKWPSASKQADGSYKTHVSISDHKNNHGDYTVHLYYKIDGKLQGVGGTHTSVPVLQDLSHQLTNNGSYYSVRGKYDDIIIVNKKHGLSKDYNPGENPTAKAAFVRLRDDMINQGLNVGRSYSGFRSYDYQKTLYDNYVSRDGQAAADRYSARPGYSEHQTGLVFDLTDKSGNLLEDSRASQWLKDNAHNYGFIVRFQAGKEASTGYMPEAWHIRYVGKEAKDIHDSGLSLEEYFGIEGGDYAASSKPATTGAINLPATGTYTFTGRASIKAEAKVSSPELAYYDKGMSVNYDKVLTADGHQWLSYVTASGARRYVDIATVKATETKPEVKPVAKPADKPNLPESGTYTFTGRASIKAEAKVSSPELAYYDKGMTVNYDKVLTADGRQWLSYVTASGARRYVDIAAAKAEAKPEVKPVVKPADKPNLPESGTYTFTGRASIKAEAKVSSPELAYYDKGMTVNYDKVVTADGHTWLSYMTVSGARRYVDIAAAKAEGSQPATKPSLPESGRYTFTGRASIKAEAKVSSPELAYYDKGMSVNYDKVLTADGHTWLSYVTTSGARRYVDIAAAKAEASQPTAKPSLPESGRYTFTGRASIKAEAKVSSPELAYYDKGMSVNYDKVLTADGHTWLSYMTVSGARRYVDIAAAKAEGSQPATKPSLPESGRYTFTSRASIKAEAKVSSPELAYYDKGMSVNYDKVLTADGHTWLSYVTASGNRRYVDIA</sequence>
<comment type="caution">
    <text evidence="5">The sequence shown here is derived from an EMBL/GenBank/DDBJ whole genome shotgun (WGS) entry which is preliminary data.</text>
</comment>
<dbReference type="PANTHER" id="PTHR34385:SF1">
    <property type="entry name" value="PEPTIDOGLYCAN L-ALANYL-D-GLUTAMATE ENDOPEPTIDASE CWLK"/>
    <property type="match status" value="1"/>
</dbReference>
<dbReference type="InterPro" id="IPR013688">
    <property type="entry name" value="GBS_Bsp-like"/>
</dbReference>
<dbReference type="InterPro" id="IPR003646">
    <property type="entry name" value="SH3-like_bac-type"/>
</dbReference>
<keyword evidence="1 3" id="KW-0732">Signal</keyword>
<evidence type="ECO:0000256" key="3">
    <source>
        <dbReference type="SAM" id="SignalP"/>
    </source>
</evidence>
<dbReference type="EMBL" id="RJNF01000042">
    <property type="protein sequence ID" value="RSI53208.1"/>
    <property type="molecule type" value="Genomic_DNA"/>
</dbReference>
<feature type="region of interest" description="Disordered" evidence="2">
    <location>
        <begin position="78"/>
        <end position="132"/>
    </location>
</feature>
<feature type="signal peptide" evidence="3">
    <location>
        <begin position="1"/>
        <end position="39"/>
    </location>
</feature>
<feature type="domain" description="SH3b" evidence="4">
    <location>
        <begin position="351"/>
        <end position="417"/>
    </location>
</feature>
<accession>A0AAX1Y8Z5</accession>
<evidence type="ECO:0000313" key="5">
    <source>
        <dbReference type="EMBL" id="RSI53208.1"/>
    </source>
</evidence>
<feature type="compositionally biased region" description="Low complexity" evidence="2">
    <location>
        <begin position="82"/>
        <end position="132"/>
    </location>
</feature>
<dbReference type="NCBIfam" id="NF041194">
    <property type="entry name" value="LD_carboxy_LdcB"/>
    <property type="match status" value="1"/>
</dbReference>
<dbReference type="SMART" id="SM00287">
    <property type="entry name" value="SH3b"/>
    <property type="match status" value="9"/>
</dbReference>
<dbReference type="Proteomes" id="UP000273998">
    <property type="component" value="Unassembled WGS sequence"/>
</dbReference>
<evidence type="ECO:0000256" key="2">
    <source>
        <dbReference type="SAM" id="MobiDB-lite"/>
    </source>
</evidence>